<dbReference type="Gene3D" id="3.90.1200.10">
    <property type="match status" value="1"/>
</dbReference>
<dbReference type="InterPro" id="IPR002575">
    <property type="entry name" value="Aminoglycoside_PTrfase"/>
</dbReference>
<proteinExistence type="predicted"/>
<dbReference type="PANTHER" id="PTHR21310:SF42">
    <property type="entry name" value="BIFUNCTIONAL AAC_APH"/>
    <property type="match status" value="1"/>
</dbReference>
<feature type="region of interest" description="Disordered" evidence="1">
    <location>
        <begin position="1"/>
        <end position="22"/>
    </location>
</feature>
<protein>
    <submittedName>
        <fullName evidence="3">Aminoglycoside phosphotransferase family protein</fullName>
    </submittedName>
</protein>
<dbReference type="InterPro" id="IPR051678">
    <property type="entry name" value="AGP_Transferase"/>
</dbReference>
<dbReference type="CDD" id="cd05155">
    <property type="entry name" value="APH_ChoK_like_1"/>
    <property type="match status" value="1"/>
</dbReference>
<dbReference type="SUPFAM" id="SSF56112">
    <property type="entry name" value="Protein kinase-like (PK-like)"/>
    <property type="match status" value="1"/>
</dbReference>
<feature type="domain" description="Aminoglycoside phosphotransferase" evidence="2">
    <location>
        <begin position="57"/>
        <end position="283"/>
    </location>
</feature>
<dbReference type="PANTHER" id="PTHR21310">
    <property type="entry name" value="AMINOGLYCOSIDE PHOSPHOTRANSFERASE-RELATED-RELATED"/>
    <property type="match status" value="1"/>
</dbReference>
<feature type="compositionally biased region" description="Basic and acidic residues" evidence="1">
    <location>
        <begin position="1"/>
        <end position="10"/>
    </location>
</feature>
<sequence>MITNKEEAAPHTKRGWGRQDRGVHTDQIAIEAAQVSGLVSSQFPRWAGLPVRRLSTEGTVNAVFRIGDGLAARFPLRPGDPQEIAEGFAQEAEAARKIAEHIRFRVSQQLAQGEPGWGYPLPWAVQTWVDGCTASEADPSGSVGFAEDLVELVRDLRGIDTGGREFTGSGRGGNLPDHDDWMEKCFAKSGDILDVPSWRRRWEFWRELPRTAPDIMNHGDLIPGNVLVSPEGRLTGVLDVGGLGPADPALDLISAWSLLSAQTRPILRAGLDCDDLTWERSRAWAFEQAMGLGWYYATSNPGMSRLGLRMLGRLVETSDL</sequence>
<dbReference type="Pfam" id="PF01636">
    <property type="entry name" value="APH"/>
    <property type="match status" value="1"/>
</dbReference>
<evidence type="ECO:0000313" key="4">
    <source>
        <dbReference type="Proteomes" id="UP001501074"/>
    </source>
</evidence>
<comment type="caution">
    <text evidence="3">The sequence shown here is derived from an EMBL/GenBank/DDBJ whole genome shotgun (WGS) entry which is preliminary data.</text>
</comment>
<name>A0ABP7ADG8_9ACTN</name>
<dbReference type="Proteomes" id="UP001501074">
    <property type="component" value="Unassembled WGS sequence"/>
</dbReference>
<evidence type="ECO:0000256" key="1">
    <source>
        <dbReference type="SAM" id="MobiDB-lite"/>
    </source>
</evidence>
<reference evidence="4" key="1">
    <citation type="journal article" date="2019" name="Int. J. Syst. Evol. Microbiol.">
        <title>The Global Catalogue of Microorganisms (GCM) 10K type strain sequencing project: providing services to taxonomists for standard genome sequencing and annotation.</title>
        <authorList>
            <consortium name="The Broad Institute Genomics Platform"/>
            <consortium name="The Broad Institute Genome Sequencing Center for Infectious Disease"/>
            <person name="Wu L."/>
            <person name="Ma J."/>
        </authorList>
    </citation>
    <scope>NUCLEOTIDE SEQUENCE [LARGE SCALE GENOMIC DNA]</scope>
    <source>
        <strain evidence="4">JCM 16902</strain>
    </source>
</reference>
<keyword evidence="4" id="KW-1185">Reference proteome</keyword>
<organism evidence="3 4">
    <name type="scientific">Kineosporia mesophila</name>
    <dbReference type="NCBI Taxonomy" id="566012"/>
    <lineage>
        <taxon>Bacteria</taxon>
        <taxon>Bacillati</taxon>
        <taxon>Actinomycetota</taxon>
        <taxon>Actinomycetes</taxon>
        <taxon>Kineosporiales</taxon>
        <taxon>Kineosporiaceae</taxon>
        <taxon>Kineosporia</taxon>
    </lineage>
</organism>
<accession>A0ABP7ADG8</accession>
<dbReference type="InterPro" id="IPR011009">
    <property type="entry name" value="Kinase-like_dom_sf"/>
</dbReference>
<dbReference type="Gene3D" id="3.30.200.20">
    <property type="entry name" value="Phosphorylase Kinase, domain 1"/>
    <property type="match status" value="1"/>
</dbReference>
<dbReference type="EMBL" id="BAAAZO010000011">
    <property type="protein sequence ID" value="GAA3630146.1"/>
    <property type="molecule type" value="Genomic_DNA"/>
</dbReference>
<gene>
    <name evidence="3" type="ORF">GCM10022223_54760</name>
</gene>
<evidence type="ECO:0000259" key="2">
    <source>
        <dbReference type="Pfam" id="PF01636"/>
    </source>
</evidence>
<evidence type="ECO:0000313" key="3">
    <source>
        <dbReference type="EMBL" id="GAA3630146.1"/>
    </source>
</evidence>